<feature type="transmembrane region" description="Helical" evidence="1">
    <location>
        <begin position="12"/>
        <end position="34"/>
    </location>
</feature>
<dbReference type="AlphaFoldDB" id="A0AAV7S1N4"/>
<dbReference type="EMBL" id="JANPWB010000009">
    <property type="protein sequence ID" value="KAJ1157160.1"/>
    <property type="molecule type" value="Genomic_DNA"/>
</dbReference>
<name>A0AAV7S1N4_PLEWA</name>
<dbReference type="Proteomes" id="UP001066276">
    <property type="component" value="Chromosome 5"/>
</dbReference>
<keyword evidence="1" id="KW-0472">Membrane</keyword>
<comment type="caution">
    <text evidence="2">The sequence shown here is derived from an EMBL/GenBank/DDBJ whole genome shotgun (WGS) entry which is preliminary data.</text>
</comment>
<keyword evidence="3" id="KW-1185">Reference proteome</keyword>
<gene>
    <name evidence="2" type="ORF">NDU88_009875</name>
</gene>
<keyword evidence="1" id="KW-0812">Transmembrane</keyword>
<reference evidence="2" key="1">
    <citation type="journal article" date="2022" name="bioRxiv">
        <title>Sequencing and chromosome-scale assembly of the giantPleurodeles waltlgenome.</title>
        <authorList>
            <person name="Brown T."/>
            <person name="Elewa A."/>
            <person name="Iarovenko S."/>
            <person name="Subramanian E."/>
            <person name="Araus A.J."/>
            <person name="Petzold A."/>
            <person name="Susuki M."/>
            <person name="Suzuki K.-i.T."/>
            <person name="Hayashi T."/>
            <person name="Toyoda A."/>
            <person name="Oliveira C."/>
            <person name="Osipova E."/>
            <person name="Leigh N.D."/>
            <person name="Simon A."/>
            <person name="Yun M.H."/>
        </authorList>
    </citation>
    <scope>NUCLEOTIDE SEQUENCE</scope>
    <source>
        <strain evidence="2">20211129_DDA</strain>
        <tissue evidence="2">Liver</tissue>
    </source>
</reference>
<evidence type="ECO:0000256" key="1">
    <source>
        <dbReference type="SAM" id="Phobius"/>
    </source>
</evidence>
<protein>
    <submittedName>
        <fullName evidence="2">Uncharacterized protein</fullName>
    </submittedName>
</protein>
<evidence type="ECO:0000313" key="2">
    <source>
        <dbReference type="EMBL" id="KAJ1157160.1"/>
    </source>
</evidence>
<sequence length="115" mass="12924">MRAVVSRICAKLVLISAGGIYLFAKAFVGSKYIMQATSKYISMRVRDSSGEYGERTLRGVRKCRIFSNECTLAGDELQLVLRIDEHTKAVARLLIGLKFLDSVHSWGFFGLFQEL</sequence>
<organism evidence="2 3">
    <name type="scientific">Pleurodeles waltl</name>
    <name type="common">Iberian ribbed newt</name>
    <dbReference type="NCBI Taxonomy" id="8319"/>
    <lineage>
        <taxon>Eukaryota</taxon>
        <taxon>Metazoa</taxon>
        <taxon>Chordata</taxon>
        <taxon>Craniata</taxon>
        <taxon>Vertebrata</taxon>
        <taxon>Euteleostomi</taxon>
        <taxon>Amphibia</taxon>
        <taxon>Batrachia</taxon>
        <taxon>Caudata</taxon>
        <taxon>Salamandroidea</taxon>
        <taxon>Salamandridae</taxon>
        <taxon>Pleurodelinae</taxon>
        <taxon>Pleurodeles</taxon>
    </lineage>
</organism>
<accession>A0AAV7S1N4</accession>
<proteinExistence type="predicted"/>
<evidence type="ECO:0000313" key="3">
    <source>
        <dbReference type="Proteomes" id="UP001066276"/>
    </source>
</evidence>
<keyword evidence="1" id="KW-1133">Transmembrane helix</keyword>